<dbReference type="Gene3D" id="3.90.1170.50">
    <property type="entry name" value="Aldehyde oxidase/xanthine dehydrogenase, a/b hammerhead"/>
    <property type="match status" value="1"/>
</dbReference>
<dbReference type="InterPro" id="IPR000674">
    <property type="entry name" value="Ald_Oxase/Xan_DH_a/b"/>
</dbReference>
<reference evidence="3" key="1">
    <citation type="journal article" date="2019" name="Int. J. Syst. Evol. Microbiol.">
        <title>The Global Catalogue of Microorganisms (GCM) 10K type strain sequencing project: providing services to taxonomists for standard genome sequencing and annotation.</title>
        <authorList>
            <consortium name="The Broad Institute Genomics Platform"/>
            <consortium name="The Broad Institute Genome Sequencing Center for Infectious Disease"/>
            <person name="Wu L."/>
            <person name="Ma J."/>
        </authorList>
    </citation>
    <scope>NUCLEOTIDE SEQUENCE [LARGE SCALE GENOMIC DNA]</scope>
    <source>
        <strain evidence="3">CCUG 60023</strain>
    </source>
</reference>
<dbReference type="InterPro" id="IPR014309">
    <property type="entry name" value="Xanthine_DH_Mopterin-bd_su"/>
</dbReference>
<dbReference type="PANTHER" id="PTHR45444:SF3">
    <property type="entry name" value="XANTHINE DEHYDROGENASE"/>
    <property type="match status" value="1"/>
</dbReference>
<dbReference type="Gene3D" id="3.30.365.10">
    <property type="entry name" value="Aldehyde oxidase/xanthine dehydrogenase, molybdopterin binding domain"/>
    <property type="match status" value="4"/>
</dbReference>
<sequence>MNVRPNPKDLTIRRHVVGKSYPHDSADRHVRGKAVYIDDMPDLPGTLHIAPVLSPVAKGVLKKIDAREALKMPGVVRVLTAADVPGHNDIAPILSGEPVFADGKVAHVGQIVAAVVATSLAEALQAAHSVKLSIKEQTPCFDVEEAHKAGSVTLKNQHLVQGDAAGAMKKASRIFEGKFRIGGQDHFYLEGQIAYAIPGENGEMTLWSSTQHPTEVQLHVAEFLGQPANDLDVQVRRMGGGFGGKESQPTIIAAIAALGAKLTKKPCRFRLRRDDDMEATGKRHGYVINWQAGLSDEGRIDALKVEAMANAGHVADLSGPVVTRTLTHLDNCYHIPNADFLGVAARTNTVSNTAFRGFGGPQGMVAIEGIIDTVAREMGMDPNELRAINYYGDTTGDLTPYDQKVEDNRIRDVVDRVMQQADWAKRRKAIDAFNRKNKVLKKGLAMMPVKFGISFNLTALNQAGSLVHVYKDGSVHLNHGGTEMGQGLFTKVAQVVAEVFGLPLEAIKITPTTTGKVPNTSATAASAGSDLNGAAARNAAEEIKARMVAVAAQKLDCEKAQITFERGKAHGPNGSMTFAQLANDCWFQRVSLSAAGFYKTPKIHWDGERLKGRPFFYYTYGAAVAEVVIDTLTGENRCLRADIVQDCGKPLNPAIDLGQIEGAFVQGMGWLTCEELWWDKSGKLRTVGPSTYKIPGSRDVPPHFKVSILDDEPNREDTIFHSKAIGEPPLMLAISVWLALRDAVSSLSGGKMPASLDTPATAEAVLFAVEDMKRRVAAQSSQ</sequence>
<protein>
    <submittedName>
        <fullName evidence="2">Xanthine dehydrogenase molybdopterin binding subunit</fullName>
        <ecNumber evidence="2">1.17.1.4</ecNumber>
    </submittedName>
</protein>
<comment type="caution">
    <text evidence="2">The sequence shown here is derived from an EMBL/GenBank/DDBJ whole genome shotgun (WGS) entry which is preliminary data.</text>
</comment>
<accession>A0ABW3FDP8</accession>
<dbReference type="InterPro" id="IPR046867">
    <property type="entry name" value="AldOxase/xan_DH_MoCoBD2"/>
</dbReference>
<dbReference type="SMART" id="SM01008">
    <property type="entry name" value="Ald_Xan_dh_C"/>
    <property type="match status" value="1"/>
</dbReference>
<dbReference type="SUPFAM" id="SSF56003">
    <property type="entry name" value="Molybdenum cofactor-binding domain"/>
    <property type="match status" value="1"/>
</dbReference>
<dbReference type="Pfam" id="PF01315">
    <property type="entry name" value="Ald_Xan_dh_C"/>
    <property type="match status" value="1"/>
</dbReference>
<dbReference type="InterPro" id="IPR037165">
    <property type="entry name" value="AldOxase/xan_DH_Mopterin-bd_sf"/>
</dbReference>
<dbReference type="EMBL" id="JBHTJV010000003">
    <property type="protein sequence ID" value="MFD0915908.1"/>
    <property type="molecule type" value="Genomic_DNA"/>
</dbReference>
<dbReference type="InterPro" id="IPR036856">
    <property type="entry name" value="Ald_Oxase/Xan_DH_a/b_sf"/>
</dbReference>
<organism evidence="2 3">
    <name type="scientific">Pseudahrensia aquimaris</name>
    <dbReference type="NCBI Taxonomy" id="744461"/>
    <lineage>
        <taxon>Bacteria</taxon>
        <taxon>Pseudomonadati</taxon>
        <taxon>Pseudomonadota</taxon>
        <taxon>Alphaproteobacteria</taxon>
        <taxon>Hyphomicrobiales</taxon>
        <taxon>Ahrensiaceae</taxon>
        <taxon>Pseudahrensia</taxon>
    </lineage>
</organism>
<dbReference type="NCBIfam" id="TIGR02965">
    <property type="entry name" value="xanthine_xdhB"/>
    <property type="match status" value="1"/>
</dbReference>
<keyword evidence="2" id="KW-0560">Oxidoreductase</keyword>
<proteinExistence type="predicted"/>
<gene>
    <name evidence="2" type="primary">xdhB</name>
    <name evidence="2" type="ORF">ACFQ14_05765</name>
</gene>
<keyword evidence="3" id="KW-1185">Reference proteome</keyword>
<dbReference type="GO" id="GO:0004854">
    <property type="term" value="F:xanthine dehydrogenase activity"/>
    <property type="evidence" value="ECO:0007669"/>
    <property type="project" value="UniProtKB-EC"/>
</dbReference>
<dbReference type="PANTHER" id="PTHR45444">
    <property type="entry name" value="XANTHINE DEHYDROGENASE"/>
    <property type="match status" value="1"/>
</dbReference>
<dbReference type="InterPro" id="IPR008274">
    <property type="entry name" value="AldOxase/xan_DH_MoCoBD1"/>
</dbReference>
<dbReference type="SUPFAM" id="SSF54665">
    <property type="entry name" value="CO dehydrogenase molybdoprotein N-domain-like"/>
    <property type="match status" value="1"/>
</dbReference>
<evidence type="ECO:0000313" key="3">
    <source>
        <dbReference type="Proteomes" id="UP001597101"/>
    </source>
</evidence>
<feature type="domain" description="Aldehyde oxidase/xanthine dehydrogenase a/b hammerhead" evidence="1">
    <location>
        <begin position="31"/>
        <end position="138"/>
    </location>
</feature>
<dbReference type="Pfam" id="PF20256">
    <property type="entry name" value="MoCoBD_2"/>
    <property type="match status" value="1"/>
</dbReference>
<dbReference type="EC" id="1.17.1.4" evidence="2"/>
<evidence type="ECO:0000313" key="2">
    <source>
        <dbReference type="EMBL" id="MFD0915908.1"/>
    </source>
</evidence>
<dbReference type="InterPro" id="IPR016208">
    <property type="entry name" value="Ald_Oxase/xanthine_DH-like"/>
</dbReference>
<evidence type="ECO:0000259" key="1">
    <source>
        <dbReference type="SMART" id="SM01008"/>
    </source>
</evidence>
<dbReference type="Pfam" id="PF02738">
    <property type="entry name" value="MoCoBD_1"/>
    <property type="match status" value="1"/>
</dbReference>
<dbReference type="RefSeq" id="WP_377211748.1">
    <property type="nucleotide sequence ID" value="NZ_JBHTJV010000003.1"/>
</dbReference>
<name>A0ABW3FDP8_9HYPH</name>
<dbReference type="Proteomes" id="UP001597101">
    <property type="component" value="Unassembled WGS sequence"/>
</dbReference>